<organism evidence="9">
    <name type="scientific">Heliothis virescens</name>
    <name type="common">Tobacco budworm moth</name>
    <dbReference type="NCBI Taxonomy" id="7102"/>
    <lineage>
        <taxon>Eukaryota</taxon>
        <taxon>Metazoa</taxon>
        <taxon>Ecdysozoa</taxon>
        <taxon>Arthropoda</taxon>
        <taxon>Hexapoda</taxon>
        <taxon>Insecta</taxon>
        <taxon>Pterygota</taxon>
        <taxon>Neoptera</taxon>
        <taxon>Endopterygota</taxon>
        <taxon>Lepidoptera</taxon>
        <taxon>Glossata</taxon>
        <taxon>Ditrysia</taxon>
        <taxon>Noctuoidea</taxon>
        <taxon>Noctuidae</taxon>
        <taxon>Heliothinae</taxon>
        <taxon>Heliothis</taxon>
    </lineage>
</organism>
<evidence type="ECO:0000259" key="8">
    <source>
        <dbReference type="PROSITE" id="PS50950"/>
    </source>
</evidence>
<feature type="compositionally biased region" description="Polar residues" evidence="7">
    <location>
        <begin position="128"/>
        <end position="139"/>
    </location>
</feature>
<proteinExistence type="predicted"/>
<protein>
    <recommendedName>
        <fullName evidence="8">THAP-type domain-containing protein</fullName>
    </recommendedName>
</protein>
<keyword evidence="2 5" id="KW-0863">Zinc-finger</keyword>
<dbReference type="PANTHER" id="PTHR46600:SF11">
    <property type="entry name" value="THAP DOMAIN-CONTAINING PROTEIN 10"/>
    <property type="match status" value="1"/>
</dbReference>
<dbReference type="Pfam" id="PF05485">
    <property type="entry name" value="THAP"/>
    <property type="match status" value="1"/>
</dbReference>
<evidence type="ECO:0000256" key="3">
    <source>
        <dbReference type="ARBA" id="ARBA00022833"/>
    </source>
</evidence>
<evidence type="ECO:0000256" key="5">
    <source>
        <dbReference type="PROSITE-ProRule" id="PRU00309"/>
    </source>
</evidence>
<accession>A0A2A4K678</accession>
<dbReference type="InterPro" id="IPR006612">
    <property type="entry name" value="THAP_Znf"/>
</dbReference>
<name>A0A2A4K678_HELVI</name>
<keyword evidence="6" id="KW-0175">Coiled coil</keyword>
<evidence type="ECO:0000256" key="4">
    <source>
        <dbReference type="ARBA" id="ARBA00023125"/>
    </source>
</evidence>
<dbReference type="GO" id="GO:0043565">
    <property type="term" value="F:sequence-specific DNA binding"/>
    <property type="evidence" value="ECO:0007669"/>
    <property type="project" value="InterPro"/>
</dbReference>
<keyword evidence="4 5" id="KW-0238">DNA-binding</keyword>
<evidence type="ECO:0000256" key="2">
    <source>
        <dbReference type="ARBA" id="ARBA00022771"/>
    </source>
</evidence>
<dbReference type="EMBL" id="NWSH01000138">
    <property type="protein sequence ID" value="PCG79170.1"/>
    <property type="molecule type" value="Genomic_DNA"/>
</dbReference>
<sequence length="228" mass="26399">MQIPTDPVIKNLWIDRIRKSREDATWKPTKTTVVCSDHFRSKDMHTTDSMGRRRLKKEAVPSKKLFLSSVQSDGSEDSLDTLVIVEQSNSNEAEPSNENNDIEFVISNPLDNELNIKKEQVPNDPPEATTNNKTAEVQNNPEIAETNEAQNNAEIDEEFSDLDSVFDSPQEEKLRRKLRRKIALERKHVLQIKSLRQKNLRLMKKVASLQLIIERLKKERKQTQQLKE</sequence>
<reference evidence="9" key="1">
    <citation type="submission" date="2017-09" db="EMBL/GenBank/DDBJ databases">
        <title>Contemporary evolution of a Lepidopteran species, Heliothis virescens, in response to modern agricultural practices.</title>
        <authorList>
            <person name="Fritz M.L."/>
            <person name="Deyonke A.M."/>
            <person name="Papanicolaou A."/>
            <person name="Micinski S."/>
            <person name="Westbrook J."/>
            <person name="Gould F."/>
        </authorList>
    </citation>
    <scope>NUCLEOTIDE SEQUENCE [LARGE SCALE GENOMIC DNA]</scope>
    <source>
        <strain evidence="9">HvINT-</strain>
        <tissue evidence="9">Whole body</tissue>
    </source>
</reference>
<feature type="domain" description="THAP-type" evidence="8">
    <location>
        <begin position="1"/>
        <end position="64"/>
    </location>
</feature>
<dbReference type="AlphaFoldDB" id="A0A2A4K678"/>
<keyword evidence="3" id="KW-0862">Zinc</keyword>
<dbReference type="SUPFAM" id="SSF57716">
    <property type="entry name" value="Glucocorticoid receptor-like (DNA-binding domain)"/>
    <property type="match status" value="1"/>
</dbReference>
<keyword evidence="1" id="KW-0479">Metal-binding</keyword>
<dbReference type="InterPro" id="IPR026516">
    <property type="entry name" value="THAP1/10"/>
</dbReference>
<comment type="caution">
    <text evidence="9">The sequence shown here is derived from an EMBL/GenBank/DDBJ whole genome shotgun (WGS) entry which is preliminary data.</text>
</comment>
<evidence type="ECO:0000256" key="7">
    <source>
        <dbReference type="SAM" id="MobiDB-lite"/>
    </source>
</evidence>
<evidence type="ECO:0000313" key="9">
    <source>
        <dbReference type="EMBL" id="PCG79170.1"/>
    </source>
</evidence>
<evidence type="ECO:0000256" key="1">
    <source>
        <dbReference type="ARBA" id="ARBA00022723"/>
    </source>
</evidence>
<dbReference type="GO" id="GO:0008270">
    <property type="term" value="F:zinc ion binding"/>
    <property type="evidence" value="ECO:0007669"/>
    <property type="project" value="UniProtKB-KW"/>
</dbReference>
<dbReference type="PANTHER" id="PTHR46600">
    <property type="entry name" value="THAP DOMAIN-CONTAINING"/>
    <property type="match status" value="1"/>
</dbReference>
<evidence type="ECO:0000256" key="6">
    <source>
        <dbReference type="SAM" id="Coils"/>
    </source>
</evidence>
<feature type="coiled-coil region" evidence="6">
    <location>
        <begin position="199"/>
        <end position="226"/>
    </location>
</feature>
<feature type="region of interest" description="Disordered" evidence="7">
    <location>
        <begin position="118"/>
        <end position="139"/>
    </location>
</feature>
<dbReference type="PROSITE" id="PS50950">
    <property type="entry name" value="ZF_THAP"/>
    <property type="match status" value="1"/>
</dbReference>
<gene>
    <name evidence="9" type="ORF">B5V51_1784</name>
</gene>